<comment type="similarity">
    <text evidence="1">Belongs to the UDP-N-acetylglucosamine 2-epimerase family.</text>
</comment>
<evidence type="ECO:0000256" key="1">
    <source>
        <dbReference type="RuleBase" id="RU003513"/>
    </source>
</evidence>
<evidence type="ECO:0000313" key="4">
    <source>
        <dbReference type="Proteomes" id="UP001597560"/>
    </source>
</evidence>
<dbReference type="InterPro" id="IPR029767">
    <property type="entry name" value="WecB-like"/>
</dbReference>
<reference evidence="4" key="1">
    <citation type="journal article" date="2019" name="Int. J. Syst. Evol. Microbiol.">
        <title>The Global Catalogue of Microorganisms (GCM) 10K type strain sequencing project: providing services to taxonomists for standard genome sequencing and annotation.</title>
        <authorList>
            <consortium name="The Broad Institute Genomics Platform"/>
            <consortium name="The Broad Institute Genome Sequencing Center for Infectious Disease"/>
            <person name="Wu L."/>
            <person name="Ma J."/>
        </authorList>
    </citation>
    <scope>NUCLEOTIDE SEQUENCE [LARGE SCALE GENOMIC DNA]</scope>
    <source>
        <strain evidence="4">KCTC 23098</strain>
    </source>
</reference>
<evidence type="ECO:0000313" key="3">
    <source>
        <dbReference type="EMBL" id="MFD2965351.1"/>
    </source>
</evidence>
<dbReference type="RefSeq" id="WP_377613327.1">
    <property type="nucleotide sequence ID" value="NZ_JBHUPA010000029.1"/>
</dbReference>
<sequence length="347" mass="39932">MKKIISIVGARPQFIKHAPIQIQLKRFFNDITVHTGQHYDENMSQVFFEELNISRPDYLFDIGGSKPQGEQTGIMMAEIEKVCIREKPHALLVYGDTNSTLAGTLVAAKMQIPLIHIEAGLRSYNMAMPEEVNRIIADRFAYLLFCPTIEAVENLKKEGINYENVFVSGDVMCDMLKLVENRAKALADYPYYFVTLHRPYNTDNKERLLQVLNHLNKLDWPVVFPMHPRTVTKLNNYGFKKGDFRNINIISPVGYIESISWQKFALAVITDSGGIQKEAYMLKKRCITIRTETEWKETLKGGWNTLLYDNLECLQENLNKPLTDYQEDLYGKGNAAEEIVQLIKQRL</sequence>
<dbReference type="EC" id="5.1.3.14" evidence="3"/>
<organism evidence="3 4">
    <name type="scientific">Olivibacter jilunii</name>
    <dbReference type="NCBI Taxonomy" id="985016"/>
    <lineage>
        <taxon>Bacteria</taxon>
        <taxon>Pseudomonadati</taxon>
        <taxon>Bacteroidota</taxon>
        <taxon>Sphingobacteriia</taxon>
        <taxon>Sphingobacteriales</taxon>
        <taxon>Sphingobacteriaceae</taxon>
        <taxon>Olivibacter</taxon>
    </lineage>
</organism>
<keyword evidence="4" id="KW-1185">Reference proteome</keyword>
<proteinExistence type="inferred from homology"/>
<dbReference type="PANTHER" id="PTHR43174:SF1">
    <property type="entry name" value="UDP-N-ACETYLGLUCOSAMINE 2-EPIMERASE"/>
    <property type="match status" value="1"/>
</dbReference>
<name>A0ABW6BBF1_9SPHI</name>
<dbReference type="EMBL" id="JBHUPA010000029">
    <property type="protein sequence ID" value="MFD2965351.1"/>
    <property type="molecule type" value="Genomic_DNA"/>
</dbReference>
<accession>A0ABW6BBF1</accession>
<dbReference type="CDD" id="cd03786">
    <property type="entry name" value="GTB_UDP-GlcNAc_2-Epimerase"/>
    <property type="match status" value="1"/>
</dbReference>
<dbReference type="GO" id="GO:0008761">
    <property type="term" value="F:UDP-N-acetylglucosamine 2-epimerase activity"/>
    <property type="evidence" value="ECO:0007669"/>
    <property type="project" value="UniProtKB-EC"/>
</dbReference>
<dbReference type="PANTHER" id="PTHR43174">
    <property type="entry name" value="UDP-N-ACETYLGLUCOSAMINE 2-EPIMERASE"/>
    <property type="match status" value="1"/>
</dbReference>
<keyword evidence="1 3" id="KW-0413">Isomerase</keyword>
<dbReference type="Proteomes" id="UP001597560">
    <property type="component" value="Unassembled WGS sequence"/>
</dbReference>
<dbReference type="Gene3D" id="3.40.50.2000">
    <property type="entry name" value="Glycogen Phosphorylase B"/>
    <property type="match status" value="2"/>
</dbReference>
<gene>
    <name evidence="3" type="primary">wecB</name>
    <name evidence="3" type="ORF">ACFS6J_26355</name>
</gene>
<dbReference type="SUPFAM" id="SSF53756">
    <property type="entry name" value="UDP-Glycosyltransferase/glycogen phosphorylase"/>
    <property type="match status" value="1"/>
</dbReference>
<comment type="caution">
    <text evidence="3">The sequence shown here is derived from an EMBL/GenBank/DDBJ whole genome shotgun (WGS) entry which is preliminary data.</text>
</comment>
<dbReference type="Pfam" id="PF02350">
    <property type="entry name" value="Epimerase_2"/>
    <property type="match status" value="1"/>
</dbReference>
<protein>
    <submittedName>
        <fullName evidence="3">Non-hydrolyzing UDP-N-acetylglucosamine 2-epimerase</fullName>
        <ecNumber evidence="3">5.1.3.14</ecNumber>
    </submittedName>
</protein>
<feature type="domain" description="UDP-N-acetylglucosamine 2-epimerase" evidence="2">
    <location>
        <begin position="26"/>
        <end position="344"/>
    </location>
</feature>
<dbReference type="NCBIfam" id="TIGR00236">
    <property type="entry name" value="wecB"/>
    <property type="match status" value="1"/>
</dbReference>
<evidence type="ECO:0000259" key="2">
    <source>
        <dbReference type="Pfam" id="PF02350"/>
    </source>
</evidence>
<dbReference type="InterPro" id="IPR003331">
    <property type="entry name" value="UDP_GlcNAc_Epimerase_2_dom"/>
</dbReference>